<dbReference type="Pfam" id="PF02386">
    <property type="entry name" value="TrkH"/>
    <property type="match status" value="1"/>
</dbReference>
<sequence length="484" mass="52750">MLSLDVRPIFYVIGALLSVIALAMVAPMIADLAAGQDDWRVFAVSSGLTLFFGVLLMLVNRADRIALSLRQTFILTTFAWIVVCAFAALPFTFAEQRLSYADAFFEAMSGLTTTGASAYATVQSLPPGLLLWRSLLVWLGGIGIVGMGIVILPFLRVGGMQLFRSESSDKSDKVVPRAADMALGFGWVYLALTIACIIMLRLAGMPMFDAINHSMTALGTGGFSTKDTSIGYFQNAGVEWTIILFMFLGSLPFVRFISMMKGDAKALWHDSQVRHYTAFTLIVAGLLALYLIAKDHLAPMEAIRHALFNCVSLITTTGFSSTDYLAWGHGPVALFFILTLVGGCTGSTSGGIKMFRFEILWLALRMQINRLFSPNRMIPLTYNGKLVDADVIVSVMSFTFLYIALIMMFAVLLGLTGLDYVTAISAAATALGNVGPGLSPMIGPVGNYEPLHDFAVWIMSLAMLLGRLELFTVFVLLSPSFWRR</sequence>
<dbReference type="EMBL" id="NOXU01000027">
    <property type="protein sequence ID" value="OYQ34976.1"/>
    <property type="molecule type" value="Genomic_DNA"/>
</dbReference>
<evidence type="ECO:0000256" key="6">
    <source>
        <dbReference type="ARBA" id="ARBA00022958"/>
    </source>
</evidence>
<keyword evidence="9 10" id="KW-0472">Membrane</keyword>
<keyword evidence="6 10" id="KW-0630">Potassium</keyword>
<feature type="binding site" evidence="11">
    <location>
        <position position="317"/>
    </location>
    <ligand>
        <name>K(+)</name>
        <dbReference type="ChEBI" id="CHEBI:29103"/>
    </ligand>
</feature>
<dbReference type="OrthoDB" id="9810952at2"/>
<evidence type="ECO:0000256" key="1">
    <source>
        <dbReference type="ARBA" id="ARBA00004651"/>
    </source>
</evidence>
<dbReference type="GO" id="GO:0015379">
    <property type="term" value="F:potassium:chloride symporter activity"/>
    <property type="evidence" value="ECO:0007669"/>
    <property type="project" value="InterPro"/>
</dbReference>
<dbReference type="GO" id="GO:0046872">
    <property type="term" value="F:metal ion binding"/>
    <property type="evidence" value="ECO:0007669"/>
    <property type="project" value="UniProtKB-KW"/>
</dbReference>
<feature type="binding site" evidence="11">
    <location>
        <position position="433"/>
    </location>
    <ligand>
        <name>K(+)</name>
        <dbReference type="ChEBI" id="CHEBI:29103"/>
    </ligand>
</feature>
<evidence type="ECO:0000256" key="11">
    <source>
        <dbReference type="PIRSR" id="PIRSR006247-1"/>
    </source>
</evidence>
<dbReference type="PANTHER" id="PTHR32024:SF3">
    <property type="entry name" value="TRK SYSTEM POTASSIUM UPTAKE PROTEIN"/>
    <property type="match status" value="1"/>
</dbReference>
<reference evidence="12 13" key="1">
    <citation type="submission" date="2017-07" db="EMBL/GenBank/DDBJ databases">
        <title>Niveispirillum cyanobacteriorum sp. nov., isolated from cyanobacterial aggregates in a eutrophic lake.</title>
        <authorList>
            <person name="Cai H."/>
        </authorList>
    </citation>
    <scope>NUCLEOTIDE SEQUENCE [LARGE SCALE GENOMIC DNA]</scope>
    <source>
        <strain evidence="13">TH1-14</strain>
    </source>
</reference>
<protein>
    <recommendedName>
        <fullName evidence="10">Trk system potassium uptake protein</fullName>
    </recommendedName>
</protein>
<keyword evidence="11" id="KW-0479">Metal-binding</keyword>
<feature type="binding site" evidence="11">
    <location>
        <position position="221"/>
    </location>
    <ligand>
        <name>K(+)</name>
        <dbReference type="ChEBI" id="CHEBI:29103"/>
    </ligand>
</feature>
<name>A0A255Z0J0_9PROT</name>
<dbReference type="PANTHER" id="PTHR32024">
    <property type="entry name" value="TRK SYSTEM POTASSIUM UPTAKE PROTEIN TRKG-RELATED"/>
    <property type="match status" value="1"/>
</dbReference>
<accession>A0A255Z0J0</accession>
<evidence type="ECO:0000256" key="8">
    <source>
        <dbReference type="ARBA" id="ARBA00023065"/>
    </source>
</evidence>
<keyword evidence="5" id="KW-0812">Transmembrane</keyword>
<gene>
    <name evidence="12" type="ORF">CHU95_10425</name>
</gene>
<keyword evidence="13" id="KW-1185">Reference proteome</keyword>
<evidence type="ECO:0000256" key="10">
    <source>
        <dbReference type="PIRNR" id="PIRNR006247"/>
    </source>
</evidence>
<dbReference type="GO" id="GO:0005886">
    <property type="term" value="C:plasma membrane"/>
    <property type="evidence" value="ECO:0007669"/>
    <property type="project" value="UniProtKB-SubCell"/>
</dbReference>
<dbReference type="InterPro" id="IPR004772">
    <property type="entry name" value="TrkH"/>
</dbReference>
<evidence type="ECO:0000256" key="7">
    <source>
        <dbReference type="ARBA" id="ARBA00022989"/>
    </source>
</evidence>
<evidence type="ECO:0000256" key="4">
    <source>
        <dbReference type="ARBA" id="ARBA00022538"/>
    </source>
</evidence>
<keyword evidence="7" id="KW-1133">Transmembrane helix</keyword>
<evidence type="ECO:0000313" key="12">
    <source>
        <dbReference type="EMBL" id="OYQ34976.1"/>
    </source>
</evidence>
<evidence type="ECO:0000256" key="3">
    <source>
        <dbReference type="ARBA" id="ARBA00022475"/>
    </source>
</evidence>
<proteinExistence type="inferred from homology"/>
<dbReference type="InterPro" id="IPR003445">
    <property type="entry name" value="Cat_transpt"/>
</dbReference>
<keyword evidence="4 10" id="KW-0633">Potassium transport</keyword>
<comment type="function">
    <text evidence="10">Low-affinity potassium transport system. Interacts with Trk system potassium uptake protein TrkA.</text>
</comment>
<feature type="binding site" evidence="11">
    <location>
        <position position="316"/>
    </location>
    <ligand>
        <name>K(+)</name>
        <dbReference type="ChEBI" id="CHEBI:29103"/>
    </ligand>
</feature>
<keyword evidence="2 10" id="KW-0813">Transport</keyword>
<dbReference type="Proteomes" id="UP000216998">
    <property type="component" value="Unassembled WGS sequence"/>
</dbReference>
<comment type="caution">
    <text evidence="12">The sequence shown here is derived from an EMBL/GenBank/DDBJ whole genome shotgun (WGS) entry which is preliminary data.</text>
</comment>
<keyword evidence="8 10" id="KW-0406">Ion transport</keyword>
<feature type="binding site" evidence="11">
    <location>
        <position position="113"/>
    </location>
    <ligand>
        <name>K(+)</name>
        <dbReference type="ChEBI" id="CHEBI:29103"/>
    </ligand>
</feature>
<evidence type="ECO:0000256" key="9">
    <source>
        <dbReference type="ARBA" id="ARBA00023136"/>
    </source>
</evidence>
<organism evidence="12 13">
    <name type="scientific">Niveispirillum lacus</name>
    <dbReference type="NCBI Taxonomy" id="1981099"/>
    <lineage>
        <taxon>Bacteria</taxon>
        <taxon>Pseudomonadati</taxon>
        <taxon>Pseudomonadota</taxon>
        <taxon>Alphaproteobacteria</taxon>
        <taxon>Rhodospirillales</taxon>
        <taxon>Azospirillaceae</taxon>
        <taxon>Niveispirillum</taxon>
    </lineage>
</organism>
<evidence type="ECO:0000256" key="2">
    <source>
        <dbReference type="ARBA" id="ARBA00022448"/>
    </source>
</evidence>
<comment type="similarity">
    <text evidence="10">Belongs to the TrkH potassium transport family.</text>
</comment>
<comment type="subcellular location">
    <subcellularLocation>
        <location evidence="10">Cell inner membrane</location>
        <topology evidence="10">Multi-pass membrane protein</topology>
    </subcellularLocation>
    <subcellularLocation>
        <location evidence="1">Cell membrane</location>
        <topology evidence="1">Multi-pass membrane protein</topology>
    </subcellularLocation>
</comment>
<feature type="binding site" evidence="11">
    <location>
        <position position="114"/>
    </location>
    <ligand>
        <name>K(+)</name>
        <dbReference type="ChEBI" id="CHEBI:29103"/>
    </ligand>
</feature>
<keyword evidence="3 10" id="KW-1003">Cell membrane</keyword>
<keyword evidence="10" id="KW-0997">Cell inner membrane</keyword>
<dbReference type="AlphaFoldDB" id="A0A255Z0J0"/>
<dbReference type="PIRSF" id="PIRSF006247">
    <property type="entry name" value="TrkH"/>
    <property type="match status" value="1"/>
</dbReference>
<dbReference type="RefSeq" id="WP_094456260.1">
    <property type="nucleotide sequence ID" value="NZ_NOXU01000027.1"/>
</dbReference>
<evidence type="ECO:0000256" key="5">
    <source>
        <dbReference type="ARBA" id="ARBA00022692"/>
    </source>
</evidence>
<feature type="binding site" evidence="11">
    <location>
        <position position="434"/>
    </location>
    <ligand>
        <name>K(+)</name>
        <dbReference type="ChEBI" id="CHEBI:29103"/>
    </ligand>
</feature>
<evidence type="ECO:0000313" key="13">
    <source>
        <dbReference type="Proteomes" id="UP000216998"/>
    </source>
</evidence>